<gene>
    <name evidence="1" type="ORF">METZ01_LOCUS95583</name>
</gene>
<reference evidence="1" key="1">
    <citation type="submission" date="2018-05" db="EMBL/GenBank/DDBJ databases">
        <authorList>
            <person name="Lanie J.A."/>
            <person name="Ng W.-L."/>
            <person name="Kazmierczak K.M."/>
            <person name="Andrzejewski T.M."/>
            <person name="Davidsen T.M."/>
            <person name="Wayne K.J."/>
            <person name="Tettelin H."/>
            <person name="Glass J.I."/>
            <person name="Rusch D."/>
            <person name="Podicherti R."/>
            <person name="Tsui H.-C.T."/>
            <person name="Winkler M.E."/>
        </authorList>
    </citation>
    <scope>NUCLEOTIDE SEQUENCE</scope>
</reference>
<evidence type="ECO:0000313" key="1">
    <source>
        <dbReference type="EMBL" id="SVA42729.1"/>
    </source>
</evidence>
<organism evidence="1">
    <name type="scientific">marine metagenome</name>
    <dbReference type="NCBI Taxonomy" id="408172"/>
    <lineage>
        <taxon>unclassified sequences</taxon>
        <taxon>metagenomes</taxon>
        <taxon>ecological metagenomes</taxon>
    </lineage>
</organism>
<name>A0A381VR01_9ZZZZ</name>
<proteinExistence type="predicted"/>
<protein>
    <submittedName>
        <fullName evidence="1">Uncharacterized protein</fullName>
    </submittedName>
</protein>
<accession>A0A381VR01</accession>
<dbReference type="AlphaFoldDB" id="A0A381VR01"/>
<sequence length="47" mass="5233">MPAKLVFEVYHTGTNHAQIEGFIVLQSPTRSNGLHGVRLNLSFLIIL</sequence>
<dbReference type="EMBL" id="UINC01009532">
    <property type="protein sequence ID" value="SVA42729.1"/>
    <property type="molecule type" value="Genomic_DNA"/>
</dbReference>